<accession>A0AAV2G0I9</accession>
<dbReference type="Proteomes" id="UP001497516">
    <property type="component" value="Chromosome 7"/>
</dbReference>
<dbReference type="Pfam" id="PF14244">
    <property type="entry name" value="Retrotran_gag_3"/>
    <property type="match status" value="1"/>
</dbReference>
<gene>
    <name evidence="3" type="ORF">LTRI10_LOCUS43346</name>
</gene>
<evidence type="ECO:0000313" key="4">
    <source>
        <dbReference type="Proteomes" id="UP001497516"/>
    </source>
</evidence>
<reference evidence="3 4" key="1">
    <citation type="submission" date="2024-04" db="EMBL/GenBank/DDBJ databases">
        <authorList>
            <person name="Fracassetti M."/>
        </authorList>
    </citation>
    <scope>NUCLEOTIDE SEQUENCE [LARGE SCALE GENOMIC DNA]</scope>
</reference>
<organism evidence="3 4">
    <name type="scientific">Linum trigynum</name>
    <dbReference type="NCBI Taxonomy" id="586398"/>
    <lineage>
        <taxon>Eukaryota</taxon>
        <taxon>Viridiplantae</taxon>
        <taxon>Streptophyta</taxon>
        <taxon>Embryophyta</taxon>
        <taxon>Tracheophyta</taxon>
        <taxon>Spermatophyta</taxon>
        <taxon>Magnoliopsida</taxon>
        <taxon>eudicotyledons</taxon>
        <taxon>Gunneridae</taxon>
        <taxon>Pentapetalae</taxon>
        <taxon>rosids</taxon>
        <taxon>fabids</taxon>
        <taxon>Malpighiales</taxon>
        <taxon>Linaceae</taxon>
        <taxon>Linum</taxon>
    </lineage>
</organism>
<evidence type="ECO:0000313" key="3">
    <source>
        <dbReference type="EMBL" id="CAL1403408.1"/>
    </source>
</evidence>
<proteinExistence type="predicted"/>
<dbReference type="AlphaFoldDB" id="A0AAV2G0I9"/>
<sequence length="305" mass="35464">MATYSDSPNPDQKSESSDKNKSIMTSYEDPYINPFYIPPQDGVLPTIISIKLIDDNYHTWSEVMLLALETKNKTPFIDGRIPVPQVTDPRYQSWARCNGIIRCWIYNSLSDDITNSVMRLGLAKDVWDNLKNRFSQEDNIRVYDLKGQLAKCVQGDKSVSQYFTDITVFWEEYMRYRPIPVCPCNPRPYETLKRYEENDFVIKFLQGLNLVYQSARTQVLMMPNLPHIGIVFKQILQLERLLKVMNRSPSVETLDLAASASRGNQYKGRGQQQQDGKKIYSYCKKERHLIKNCFKLKTKKAREAT</sequence>
<evidence type="ECO:0000256" key="1">
    <source>
        <dbReference type="SAM" id="MobiDB-lite"/>
    </source>
</evidence>
<feature type="domain" description="Retrotransposon Copia-like N-terminal" evidence="2">
    <location>
        <begin position="46"/>
        <end position="84"/>
    </location>
</feature>
<dbReference type="InterPro" id="IPR029472">
    <property type="entry name" value="Copia-like_N"/>
</dbReference>
<dbReference type="PANTHER" id="PTHR37610">
    <property type="entry name" value="CCHC-TYPE DOMAIN-CONTAINING PROTEIN"/>
    <property type="match status" value="1"/>
</dbReference>
<keyword evidence="4" id="KW-1185">Reference proteome</keyword>
<protein>
    <recommendedName>
        <fullName evidence="2">Retrotransposon Copia-like N-terminal domain-containing protein</fullName>
    </recommendedName>
</protein>
<dbReference type="EMBL" id="OZ034820">
    <property type="protein sequence ID" value="CAL1403408.1"/>
    <property type="molecule type" value="Genomic_DNA"/>
</dbReference>
<dbReference type="PANTHER" id="PTHR37610:SF55">
    <property type="entry name" value="RETROTRANSPOSON COPIA-LIKE N-TERMINAL DOMAIN-CONTAINING PROTEIN"/>
    <property type="match status" value="1"/>
</dbReference>
<feature type="region of interest" description="Disordered" evidence="1">
    <location>
        <begin position="1"/>
        <end position="21"/>
    </location>
</feature>
<evidence type="ECO:0000259" key="2">
    <source>
        <dbReference type="Pfam" id="PF14244"/>
    </source>
</evidence>
<feature type="compositionally biased region" description="Polar residues" evidence="1">
    <location>
        <begin position="1"/>
        <end position="11"/>
    </location>
</feature>
<feature type="compositionally biased region" description="Basic and acidic residues" evidence="1">
    <location>
        <begin position="12"/>
        <end position="21"/>
    </location>
</feature>
<name>A0AAV2G0I9_9ROSI</name>